<proteinExistence type="predicted"/>
<keyword evidence="3 7" id="KW-0418">Kinase</keyword>
<evidence type="ECO:0000313" key="8">
    <source>
        <dbReference type="Proteomes" id="UP000270626"/>
    </source>
</evidence>
<keyword evidence="2" id="KW-0547">Nucleotide-binding</keyword>
<dbReference type="Gene3D" id="1.10.3210.10">
    <property type="entry name" value="Hypothetical protein af1432"/>
    <property type="match status" value="1"/>
</dbReference>
<dbReference type="Pfam" id="PF00069">
    <property type="entry name" value="Pkinase"/>
    <property type="match status" value="1"/>
</dbReference>
<dbReference type="RefSeq" id="WP_121457385.1">
    <property type="nucleotide sequence ID" value="NZ_RBXP01000011.1"/>
</dbReference>
<keyword evidence="4" id="KW-0067">ATP-binding</keyword>
<dbReference type="InterPro" id="IPR011009">
    <property type="entry name" value="Kinase-like_dom_sf"/>
</dbReference>
<evidence type="ECO:0000256" key="1">
    <source>
        <dbReference type="ARBA" id="ARBA00022679"/>
    </source>
</evidence>
<protein>
    <submittedName>
        <fullName evidence="7">Serine/threonine protein kinase</fullName>
    </submittedName>
</protein>
<dbReference type="InterPro" id="IPR008271">
    <property type="entry name" value="Ser/Thr_kinase_AS"/>
</dbReference>
<dbReference type="InterPro" id="IPR003018">
    <property type="entry name" value="GAF"/>
</dbReference>
<dbReference type="PANTHER" id="PTHR43289:SF6">
    <property type="entry name" value="SERINE_THREONINE-PROTEIN KINASE NEKL-3"/>
    <property type="match status" value="1"/>
</dbReference>
<dbReference type="PANTHER" id="PTHR43289">
    <property type="entry name" value="MITOGEN-ACTIVATED PROTEIN KINASE KINASE KINASE 20-RELATED"/>
    <property type="match status" value="1"/>
</dbReference>
<dbReference type="SUPFAM" id="SSF56112">
    <property type="entry name" value="Protein kinase-like (PK-like)"/>
    <property type="match status" value="1"/>
</dbReference>
<keyword evidence="1" id="KW-0808">Transferase</keyword>
<evidence type="ECO:0000256" key="3">
    <source>
        <dbReference type="ARBA" id="ARBA00022777"/>
    </source>
</evidence>
<dbReference type="PROSITE" id="PS50011">
    <property type="entry name" value="PROTEIN_KINASE_DOM"/>
    <property type="match status" value="1"/>
</dbReference>
<name>A0A495WHQ1_9RHOO</name>
<keyword evidence="8" id="KW-1185">Reference proteome</keyword>
<dbReference type="OrthoDB" id="9791419at2"/>
<dbReference type="GO" id="GO:0005524">
    <property type="term" value="F:ATP binding"/>
    <property type="evidence" value="ECO:0007669"/>
    <property type="project" value="UniProtKB-KW"/>
</dbReference>
<feature type="domain" description="HDOD" evidence="6">
    <location>
        <begin position="294"/>
        <end position="490"/>
    </location>
</feature>
<comment type="caution">
    <text evidence="7">The sequence shown here is derived from an EMBL/GenBank/DDBJ whole genome shotgun (WGS) entry which is preliminary data.</text>
</comment>
<reference evidence="7 8" key="1">
    <citation type="submission" date="2018-10" db="EMBL/GenBank/DDBJ databases">
        <title>Genomic Encyclopedia of Type Strains, Phase IV (KMG-IV): sequencing the most valuable type-strain genomes for metagenomic binning, comparative biology and taxonomic classification.</title>
        <authorList>
            <person name="Goeker M."/>
        </authorList>
    </citation>
    <scope>NUCLEOTIDE SEQUENCE [LARGE SCALE GENOMIC DNA]</scope>
    <source>
        <strain evidence="7 8">DSM 23841</strain>
    </source>
</reference>
<dbReference type="SMART" id="SM00220">
    <property type="entry name" value="S_TKc"/>
    <property type="match status" value="1"/>
</dbReference>
<dbReference type="Gene3D" id="1.10.510.10">
    <property type="entry name" value="Transferase(Phosphotransferase) domain 1"/>
    <property type="match status" value="1"/>
</dbReference>
<dbReference type="InterPro" id="IPR013976">
    <property type="entry name" value="HDOD"/>
</dbReference>
<dbReference type="GO" id="GO:0004674">
    <property type="term" value="F:protein serine/threonine kinase activity"/>
    <property type="evidence" value="ECO:0007669"/>
    <property type="project" value="UniProtKB-KW"/>
</dbReference>
<accession>A0A495WHQ1</accession>
<dbReference type="InterPro" id="IPR029016">
    <property type="entry name" value="GAF-like_dom_sf"/>
</dbReference>
<dbReference type="InterPro" id="IPR000719">
    <property type="entry name" value="Prot_kinase_dom"/>
</dbReference>
<dbReference type="PROSITE" id="PS00108">
    <property type="entry name" value="PROTEIN_KINASE_ST"/>
    <property type="match status" value="1"/>
</dbReference>
<evidence type="ECO:0000259" key="5">
    <source>
        <dbReference type="PROSITE" id="PS50011"/>
    </source>
</evidence>
<dbReference type="CDD" id="cd14014">
    <property type="entry name" value="STKc_PknB_like"/>
    <property type="match status" value="1"/>
</dbReference>
<dbReference type="Gene3D" id="3.30.200.20">
    <property type="entry name" value="Phosphorylase Kinase, domain 1"/>
    <property type="match status" value="1"/>
</dbReference>
<dbReference type="SUPFAM" id="SSF55781">
    <property type="entry name" value="GAF domain-like"/>
    <property type="match status" value="1"/>
</dbReference>
<dbReference type="PROSITE" id="PS51833">
    <property type="entry name" value="HDOD"/>
    <property type="match status" value="1"/>
</dbReference>
<dbReference type="Pfam" id="PF01590">
    <property type="entry name" value="GAF"/>
    <property type="match status" value="1"/>
</dbReference>
<keyword evidence="7" id="KW-0723">Serine/threonine-protein kinase</keyword>
<evidence type="ECO:0000259" key="6">
    <source>
        <dbReference type="PROSITE" id="PS51833"/>
    </source>
</evidence>
<dbReference type="Pfam" id="PF08668">
    <property type="entry name" value="HDOD"/>
    <property type="match status" value="1"/>
</dbReference>
<dbReference type="Gene3D" id="3.30.450.40">
    <property type="match status" value="1"/>
</dbReference>
<evidence type="ECO:0000256" key="4">
    <source>
        <dbReference type="ARBA" id="ARBA00022840"/>
    </source>
</evidence>
<dbReference type="EMBL" id="RBXP01000011">
    <property type="protein sequence ID" value="RKT60899.1"/>
    <property type="molecule type" value="Genomic_DNA"/>
</dbReference>
<organism evidence="7 8">
    <name type="scientific">Azonexus fungiphilus</name>
    <dbReference type="NCBI Taxonomy" id="146940"/>
    <lineage>
        <taxon>Bacteria</taxon>
        <taxon>Pseudomonadati</taxon>
        <taxon>Pseudomonadota</taxon>
        <taxon>Betaproteobacteria</taxon>
        <taxon>Rhodocyclales</taxon>
        <taxon>Azonexaceae</taxon>
        <taxon>Azonexus</taxon>
    </lineage>
</organism>
<evidence type="ECO:0000256" key="2">
    <source>
        <dbReference type="ARBA" id="ARBA00022741"/>
    </source>
</evidence>
<dbReference type="SUPFAM" id="SSF109604">
    <property type="entry name" value="HD-domain/PDEase-like"/>
    <property type="match status" value="1"/>
</dbReference>
<sequence length="786" mass="86430">MIRRIGRFEIRGELGRGAQSVVYRGFDPQLQREVAIKTLHFTRPDPAQNQVLLAEARAVGKLRHAAVVPIFEAGEEGGDLYLVFEYVPGRNLAQFLNQSGALPAVKALSILRPVLDAIEAAHAAGIVHRDLKPSNILLDDNGTPRVMDFGIAARFDAPSERMDELTGTPAYMAPEYVERRESSARSDVFAAGLVLFEMLAGRRAVEGESLAAMLRRIVGEDLRLPDNVTVDDRLAAILYKALARDPALRYQSARQFAEALDDYLEPEVEAPADGGGRQATIDFLLRRMRHKSDFPALSESVSAINKIANSETESVGKLSNTILKDFALTNKLLRLVNSAYFRSAGGGNISTVSRAVIVLGFETVRNIAITVLLFEHLQNKGNANQLKEEFLRANLAGVLARDLGATAEMHDLEQVFICALFHSLGRLLAQYYFPEESDEIRRVVVQKNSSEEQAAQRVLGISFEDLGIAIARQWGFPSLIVGSMRRLQPGHVRKPATQEERLRVFSGFANELCGVIQATPEARERELKKVMTRFVDGIPLAENEVVQTVHRAIEEIGEFARIIHLNVQQTAFGRQMQQFASGDDAAAEADDESFNGTLLREEIIPGALASAGSEQVDAQAVLTAGIQDISNTLVEGYRLNDILRIILETMYRAMGFKRVLLCIRDARGGVMQGRFGFGPDTGEIARAFQFPLSFTPDIFHAATSKGADILISDIDDPKIAARIPDWYRQAVPARSFVLLPLNIKGSPVALIYADCDEAGGIHIPDKELSLLRTLRNQAVLAIKQGG</sequence>
<evidence type="ECO:0000313" key="7">
    <source>
        <dbReference type="EMBL" id="RKT60899.1"/>
    </source>
</evidence>
<dbReference type="AlphaFoldDB" id="A0A495WHQ1"/>
<feature type="domain" description="Protein kinase" evidence="5">
    <location>
        <begin position="8"/>
        <end position="264"/>
    </location>
</feature>
<gene>
    <name evidence="7" type="ORF">DFR40_1049</name>
</gene>
<dbReference type="Proteomes" id="UP000270626">
    <property type="component" value="Unassembled WGS sequence"/>
</dbReference>